<comment type="caution">
    <text evidence="1">The sequence shown here is derived from an EMBL/GenBank/DDBJ whole genome shotgun (WGS) entry which is preliminary data.</text>
</comment>
<organism evidence="1 2">
    <name type="scientific">Rhizophagus irregularis</name>
    <dbReference type="NCBI Taxonomy" id="588596"/>
    <lineage>
        <taxon>Eukaryota</taxon>
        <taxon>Fungi</taxon>
        <taxon>Fungi incertae sedis</taxon>
        <taxon>Mucoromycota</taxon>
        <taxon>Glomeromycotina</taxon>
        <taxon>Glomeromycetes</taxon>
        <taxon>Glomerales</taxon>
        <taxon>Glomeraceae</taxon>
        <taxon>Rhizophagus</taxon>
    </lineage>
</organism>
<dbReference type="EMBL" id="LLXJ01001178">
    <property type="protein sequence ID" value="PKC03491.1"/>
    <property type="molecule type" value="Genomic_DNA"/>
</dbReference>
<protein>
    <submittedName>
        <fullName evidence="1">Uncharacterized protein</fullName>
    </submittedName>
</protein>
<accession>A0A2N0P9I1</accession>
<dbReference type="Proteomes" id="UP000232722">
    <property type="component" value="Unassembled WGS sequence"/>
</dbReference>
<gene>
    <name evidence="1" type="ORF">RhiirA5_423682</name>
</gene>
<reference evidence="1 2" key="1">
    <citation type="submission" date="2016-04" db="EMBL/GenBank/DDBJ databases">
        <title>Genome analyses suggest a sexual origin of heterokaryosis in a supposedly ancient asexual fungus.</title>
        <authorList>
            <person name="Ropars J."/>
            <person name="Sedzielewska K."/>
            <person name="Noel J."/>
            <person name="Charron P."/>
            <person name="Farinelli L."/>
            <person name="Marton T."/>
            <person name="Kruger M."/>
            <person name="Pelin A."/>
            <person name="Brachmann A."/>
            <person name="Corradi N."/>
        </authorList>
    </citation>
    <scope>NUCLEOTIDE SEQUENCE [LARGE SCALE GENOMIC DNA]</scope>
    <source>
        <strain evidence="1 2">A5</strain>
    </source>
</reference>
<sequence>MEEKLKQYMTEYYRGFIGFELEHIEDFYQSVKTYQRINLGEYETAIFTMKLGGETVKRILEKILLANPQEGAAKEEMDNQL</sequence>
<evidence type="ECO:0000313" key="2">
    <source>
        <dbReference type="Proteomes" id="UP000232722"/>
    </source>
</evidence>
<evidence type="ECO:0000313" key="1">
    <source>
        <dbReference type="EMBL" id="PKC03491.1"/>
    </source>
</evidence>
<proteinExistence type="predicted"/>
<name>A0A2N0P9I1_9GLOM</name>
<reference evidence="1 2" key="2">
    <citation type="submission" date="2017-09" db="EMBL/GenBank/DDBJ databases">
        <title>Extensive intraspecific genome diversity in a model arbuscular mycorrhizal fungus.</title>
        <authorList>
            <person name="Chen E.C."/>
            <person name="Morin E."/>
            <person name="Beaudet D."/>
            <person name="Noel J."/>
            <person name="Ndikumana S."/>
            <person name="Charron P."/>
            <person name="St-Onge C."/>
            <person name="Giorgi J."/>
            <person name="Grigoriev I.V."/>
            <person name="Roux C."/>
            <person name="Martin F.M."/>
            <person name="Corradi N."/>
        </authorList>
    </citation>
    <scope>NUCLEOTIDE SEQUENCE [LARGE SCALE GENOMIC DNA]</scope>
    <source>
        <strain evidence="1 2">A5</strain>
    </source>
</reference>
<dbReference type="VEuPathDB" id="FungiDB:FUN_009245"/>
<dbReference type="AlphaFoldDB" id="A0A2N0P9I1"/>